<proteinExistence type="predicted"/>
<evidence type="ECO:0000313" key="1">
    <source>
        <dbReference type="EMBL" id="KAK2165667.1"/>
    </source>
</evidence>
<dbReference type="EMBL" id="JAODUO010001356">
    <property type="protein sequence ID" value="KAK2165667.1"/>
    <property type="molecule type" value="Genomic_DNA"/>
</dbReference>
<dbReference type="AlphaFoldDB" id="A0AAD9NCW5"/>
<dbReference type="PANTHER" id="PTHR31655:SF7">
    <property type="entry name" value="PROTEIN FAM78A"/>
    <property type="match status" value="1"/>
</dbReference>
<keyword evidence="2" id="KW-1185">Reference proteome</keyword>
<dbReference type="Proteomes" id="UP001209878">
    <property type="component" value="Unassembled WGS sequence"/>
</dbReference>
<accession>A0AAD9NCW5</accession>
<protein>
    <submittedName>
        <fullName evidence="1">Uncharacterized protein</fullName>
    </submittedName>
</protein>
<sequence>MISDADGKQYPWYGLRNETQTLYGPTSRQTITVHMNDNFFPQVTWYVPYSKYDRKPRLTHIYRQQSFFTFLVAKDLATNQYHVLKTICWSMNLAIDVNPSQPLGRRARVKGPLEQDPPHVLECNDVILERCALRPPNANNSQTLIWRPTHGDPRIIVPPMETTVNMDKYLIITRDLDQTLMQPEI</sequence>
<name>A0AAD9NCW5_RIDPI</name>
<organism evidence="1 2">
    <name type="scientific">Ridgeia piscesae</name>
    <name type="common">Tubeworm</name>
    <dbReference type="NCBI Taxonomy" id="27915"/>
    <lineage>
        <taxon>Eukaryota</taxon>
        <taxon>Metazoa</taxon>
        <taxon>Spiralia</taxon>
        <taxon>Lophotrochozoa</taxon>
        <taxon>Annelida</taxon>
        <taxon>Polychaeta</taxon>
        <taxon>Sedentaria</taxon>
        <taxon>Canalipalpata</taxon>
        <taxon>Sabellida</taxon>
        <taxon>Siboglinidae</taxon>
        <taxon>Ridgeia</taxon>
    </lineage>
</organism>
<dbReference type="PANTHER" id="PTHR31655">
    <property type="entry name" value="PROTEIN FAM78A"/>
    <property type="match status" value="1"/>
</dbReference>
<reference evidence="1" key="1">
    <citation type="journal article" date="2023" name="Mol. Biol. Evol.">
        <title>Third-Generation Sequencing Reveals the Adaptive Role of the Epigenome in Three Deep-Sea Polychaetes.</title>
        <authorList>
            <person name="Perez M."/>
            <person name="Aroh O."/>
            <person name="Sun Y."/>
            <person name="Lan Y."/>
            <person name="Juniper S.K."/>
            <person name="Young C.R."/>
            <person name="Angers B."/>
            <person name="Qian P.Y."/>
        </authorList>
    </citation>
    <scope>NUCLEOTIDE SEQUENCE</scope>
    <source>
        <strain evidence="1">R07B-5</strain>
    </source>
</reference>
<dbReference type="InterPro" id="IPR029638">
    <property type="entry name" value="FAM78"/>
</dbReference>
<evidence type="ECO:0000313" key="2">
    <source>
        <dbReference type="Proteomes" id="UP001209878"/>
    </source>
</evidence>
<comment type="caution">
    <text evidence="1">The sequence shown here is derived from an EMBL/GenBank/DDBJ whole genome shotgun (WGS) entry which is preliminary data.</text>
</comment>
<gene>
    <name evidence="1" type="ORF">NP493_1356g00015</name>
</gene>